<dbReference type="EMBL" id="SEYY01001756">
    <property type="protein sequence ID" value="KAB7505110.1"/>
    <property type="molecule type" value="Genomic_DNA"/>
</dbReference>
<dbReference type="GO" id="GO:0046872">
    <property type="term" value="F:metal ion binding"/>
    <property type="evidence" value="ECO:0007669"/>
    <property type="project" value="UniProtKB-KW"/>
</dbReference>
<dbReference type="OrthoDB" id="1730074at2759"/>
<keyword evidence="6 8" id="KW-0119">Carbohydrate metabolism</keyword>
<dbReference type="PRINTS" id="PR00688">
    <property type="entry name" value="XYLOSISMRASE"/>
</dbReference>
<comment type="caution">
    <text evidence="9">The sequence shown here is derived from an EMBL/GenBank/DDBJ whole genome shotgun (WGS) entry which is preliminary data.</text>
</comment>
<evidence type="ECO:0000256" key="4">
    <source>
        <dbReference type="ARBA" id="ARBA00022723"/>
    </source>
</evidence>
<keyword evidence="3 8" id="KW-0859">Xylose metabolism</keyword>
<evidence type="ECO:0000313" key="9">
    <source>
        <dbReference type="EMBL" id="KAB7505110.1"/>
    </source>
</evidence>
<evidence type="ECO:0000256" key="1">
    <source>
        <dbReference type="ARBA" id="ARBA00005765"/>
    </source>
</evidence>
<comment type="similarity">
    <text evidence="1 8">Belongs to the xylose isomerase family.</text>
</comment>
<dbReference type="Proteomes" id="UP000326759">
    <property type="component" value="Unassembled WGS sequence"/>
</dbReference>
<reference evidence="9 10" key="1">
    <citation type="journal article" date="2019" name="PLoS Biol.">
        <title>Sex chromosomes control vertical transmission of feminizing Wolbachia symbionts in an isopod.</title>
        <authorList>
            <person name="Becking T."/>
            <person name="Chebbi M.A."/>
            <person name="Giraud I."/>
            <person name="Moumen B."/>
            <person name="Laverre T."/>
            <person name="Caubet Y."/>
            <person name="Peccoud J."/>
            <person name="Gilbert C."/>
            <person name="Cordaux R."/>
        </authorList>
    </citation>
    <scope>NUCLEOTIDE SEQUENCE [LARGE SCALE GENOMIC DNA]</scope>
    <source>
        <strain evidence="9">ANa2</strain>
        <tissue evidence="9">Whole body excluding digestive tract and cuticle</tissue>
    </source>
</reference>
<keyword evidence="10" id="KW-1185">Reference proteome</keyword>
<evidence type="ECO:0000313" key="10">
    <source>
        <dbReference type="Proteomes" id="UP000326759"/>
    </source>
</evidence>
<dbReference type="EC" id="5.3.1.5" evidence="2 8"/>
<dbReference type="GO" id="GO:0009045">
    <property type="term" value="F:xylose isomerase activity"/>
    <property type="evidence" value="ECO:0007669"/>
    <property type="project" value="UniProtKB-EC"/>
</dbReference>
<dbReference type="InterPro" id="IPR036237">
    <property type="entry name" value="Xyl_isomerase-like_sf"/>
</dbReference>
<name>A0A5N5TIX3_9CRUS</name>
<accession>A0A5N5TIX3</accession>
<protein>
    <recommendedName>
        <fullName evidence="2 8">Xylose isomerase</fullName>
        <ecNumber evidence="2 8">5.3.1.5</ecNumber>
    </recommendedName>
</protein>
<keyword evidence="5 8" id="KW-0413">Isomerase</keyword>
<evidence type="ECO:0000256" key="7">
    <source>
        <dbReference type="ARBA" id="ARBA00033659"/>
    </source>
</evidence>
<dbReference type="AlphaFoldDB" id="A0A5N5TIX3"/>
<proteinExistence type="inferred from homology"/>
<dbReference type="PROSITE" id="PS51415">
    <property type="entry name" value="XYLOSE_ISOMERASE"/>
    <property type="match status" value="1"/>
</dbReference>
<organism evidence="9 10">
    <name type="scientific">Armadillidium nasatum</name>
    <dbReference type="NCBI Taxonomy" id="96803"/>
    <lineage>
        <taxon>Eukaryota</taxon>
        <taxon>Metazoa</taxon>
        <taxon>Ecdysozoa</taxon>
        <taxon>Arthropoda</taxon>
        <taxon>Crustacea</taxon>
        <taxon>Multicrustacea</taxon>
        <taxon>Malacostraca</taxon>
        <taxon>Eumalacostraca</taxon>
        <taxon>Peracarida</taxon>
        <taxon>Isopoda</taxon>
        <taxon>Oniscidea</taxon>
        <taxon>Crinocheta</taxon>
        <taxon>Armadillidiidae</taxon>
        <taxon>Armadillidium</taxon>
    </lineage>
</organism>
<evidence type="ECO:0000256" key="8">
    <source>
        <dbReference type="RuleBase" id="RU000609"/>
    </source>
</evidence>
<evidence type="ECO:0000256" key="6">
    <source>
        <dbReference type="ARBA" id="ARBA00023277"/>
    </source>
</evidence>
<feature type="non-terminal residue" evidence="9">
    <location>
        <position position="1"/>
    </location>
</feature>
<evidence type="ECO:0000256" key="3">
    <source>
        <dbReference type="ARBA" id="ARBA00022629"/>
    </source>
</evidence>
<keyword evidence="4 8" id="KW-0479">Metal-binding</keyword>
<dbReference type="SUPFAM" id="SSF51658">
    <property type="entry name" value="Xylose isomerase-like"/>
    <property type="match status" value="1"/>
</dbReference>
<dbReference type="InterPro" id="IPR001998">
    <property type="entry name" value="Xylose_isomerase"/>
</dbReference>
<evidence type="ECO:0000256" key="2">
    <source>
        <dbReference type="ARBA" id="ARBA00011958"/>
    </source>
</evidence>
<dbReference type="PANTHER" id="PTHR48408">
    <property type="match status" value="1"/>
</dbReference>
<comment type="catalytic activity">
    <reaction evidence="7 8">
        <text>alpha-D-xylose = alpha-D-xylulofuranose</text>
        <dbReference type="Rhea" id="RHEA:22816"/>
        <dbReference type="ChEBI" id="CHEBI:28518"/>
        <dbReference type="ChEBI" id="CHEBI:188998"/>
        <dbReference type="EC" id="5.3.1.5"/>
    </reaction>
</comment>
<dbReference type="Gene3D" id="3.20.20.150">
    <property type="entry name" value="Divalent-metal-dependent TIM barrel enzymes"/>
    <property type="match status" value="1"/>
</dbReference>
<evidence type="ECO:0000256" key="5">
    <source>
        <dbReference type="ARBA" id="ARBA00023235"/>
    </source>
</evidence>
<gene>
    <name evidence="9" type="primary">XYLA_1</name>
    <name evidence="9" type="ORF">Anas_08714</name>
</gene>
<dbReference type="PANTHER" id="PTHR48408:SF1">
    <property type="entry name" value="XYLOSE ISOMERASE"/>
    <property type="match status" value="1"/>
</dbReference>
<sequence length="356" mass="41462">CMCNHSIYLFSFQISDRDLCPDFDNFDETCLAQEEMCNFAYDLQRQTKIRPLYFSCDLFSHPRYCNGAATNPDAHVFAYACAQLKNALEMAKRLGAENFVFYHPRDGYQSLIQRNIFRDVSHLGQLYRMALQYRDKIGYRGQFLIQPKPYDPRRFQYECDAMSVMAMLRQFGVERHFKLYIKPGYSKMMGRPYEHDVYIASAFNMLGMVDASDNWPEIHTTSDVVPYNVRSATYVMKCVMEQGGLQNGGFTLGFKTRREAIEPRDLFHAYILAMDTYARALKNAARMLTDGCFARSIQQRYITYKSSIGERLDKGNCVFEECEDFIRKAGPIKPTTSSYESFENMFNFYVFPPLPH</sequence>
<dbReference type="GO" id="GO:0042732">
    <property type="term" value="P:D-xylose metabolic process"/>
    <property type="evidence" value="ECO:0007669"/>
    <property type="project" value="UniProtKB-KW"/>
</dbReference>